<accession>A0AA88PG96</accession>
<evidence type="ECO:0000313" key="2">
    <source>
        <dbReference type="EMBL" id="KAK2888885.1"/>
    </source>
</evidence>
<dbReference type="Proteomes" id="UP001187343">
    <property type="component" value="Unassembled WGS sequence"/>
</dbReference>
<proteinExistence type="predicted"/>
<gene>
    <name evidence="2" type="ORF">Q8A67_014260</name>
</gene>
<evidence type="ECO:0000256" key="1">
    <source>
        <dbReference type="SAM" id="MobiDB-lite"/>
    </source>
</evidence>
<protein>
    <submittedName>
        <fullName evidence="2">Uncharacterized protein</fullName>
    </submittedName>
</protein>
<organism evidence="2 3">
    <name type="scientific">Cirrhinus molitorella</name>
    <name type="common">mud carp</name>
    <dbReference type="NCBI Taxonomy" id="172907"/>
    <lineage>
        <taxon>Eukaryota</taxon>
        <taxon>Metazoa</taxon>
        <taxon>Chordata</taxon>
        <taxon>Craniata</taxon>
        <taxon>Vertebrata</taxon>
        <taxon>Euteleostomi</taxon>
        <taxon>Actinopterygii</taxon>
        <taxon>Neopterygii</taxon>
        <taxon>Teleostei</taxon>
        <taxon>Ostariophysi</taxon>
        <taxon>Cypriniformes</taxon>
        <taxon>Cyprinidae</taxon>
        <taxon>Labeoninae</taxon>
        <taxon>Labeonini</taxon>
        <taxon>Cirrhinus</taxon>
    </lineage>
</organism>
<comment type="caution">
    <text evidence="2">The sequence shown here is derived from an EMBL/GenBank/DDBJ whole genome shotgun (WGS) entry which is preliminary data.</text>
</comment>
<name>A0AA88PG96_9TELE</name>
<dbReference type="AlphaFoldDB" id="A0AA88PG96"/>
<reference evidence="2" key="1">
    <citation type="submission" date="2023-08" db="EMBL/GenBank/DDBJ databases">
        <title>Chromosome-level Genome Assembly of mud carp (Cirrhinus molitorella).</title>
        <authorList>
            <person name="Liu H."/>
        </authorList>
    </citation>
    <scope>NUCLEOTIDE SEQUENCE</scope>
    <source>
        <strain evidence="2">Prfri</strain>
        <tissue evidence="2">Muscle</tissue>
    </source>
</reference>
<feature type="region of interest" description="Disordered" evidence="1">
    <location>
        <begin position="1"/>
        <end position="39"/>
    </location>
</feature>
<keyword evidence="3" id="KW-1185">Reference proteome</keyword>
<sequence length="112" mass="12090">MSLASLCSRSKGSRRLATSELKPAQPLRASPSPPKEASPILFSYSDQRLSVAASDLRSCRARPMTPPLPSAEPSTASTGMDAKFFHVLSKAVEEMGLEWSPSEEPPCSRLNE</sequence>
<feature type="compositionally biased region" description="Polar residues" evidence="1">
    <location>
        <begin position="1"/>
        <end position="10"/>
    </location>
</feature>
<evidence type="ECO:0000313" key="3">
    <source>
        <dbReference type="Proteomes" id="UP001187343"/>
    </source>
</evidence>
<dbReference type="EMBL" id="JAUYZG010000014">
    <property type="protein sequence ID" value="KAK2888885.1"/>
    <property type="molecule type" value="Genomic_DNA"/>
</dbReference>